<protein>
    <submittedName>
        <fullName evidence="2">Uncharacterized protein</fullName>
    </submittedName>
</protein>
<dbReference type="OrthoDB" id="673745at2759"/>
<feature type="compositionally biased region" description="Pro residues" evidence="1">
    <location>
        <begin position="228"/>
        <end position="239"/>
    </location>
</feature>
<name>A0A1Q3CYK2_CEPFO</name>
<feature type="compositionally biased region" description="Acidic residues" evidence="1">
    <location>
        <begin position="85"/>
        <end position="100"/>
    </location>
</feature>
<dbReference type="STRING" id="3775.A0A1Q3CYK2"/>
<sequence>MGGKGRRRREKNYRAAHGGPTRLPPPPNPSQLDSLPSKLRQIMSFSSPAPPPPLHGSAKDTEQNSRQGDAVSDAPKKRRGPEDKIELEDTEINYGDDEENLVLPQGTYSGDEFVRKDEKKKRKRKQVNDLRFESLPGDSSTRSKRKDRKKKYLESKKKKLKKPQAEDNLDFPGHEKIRFGEVVKAPPKLVAIPKASKTVLDASQERVRLRAIEAYRNRKGWTSRPGLQLPPPKTASPPV</sequence>
<dbReference type="AlphaFoldDB" id="A0A1Q3CYK2"/>
<evidence type="ECO:0000313" key="2">
    <source>
        <dbReference type="EMBL" id="GAV85294.1"/>
    </source>
</evidence>
<dbReference type="EMBL" id="BDDD01003524">
    <property type="protein sequence ID" value="GAV85294.1"/>
    <property type="molecule type" value="Genomic_DNA"/>
</dbReference>
<gene>
    <name evidence="2" type="ORF">CFOL_v3_28732</name>
</gene>
<reference evidence="3" key="1">
    <citation type="submission" date="2016-04" db="EMBL/GenBank/DDBJ databases">
        <title>Cephalotus genome sequencing.</title>
        <authorList>
            <person name="Fukushima K."/>
            <person name="Hasebe M."/>
            <person name="Fang X."/>
        </authorList>
    </citation>
    <scope>NUCLEOTIDE SEQUENCE [LARGE SCALE GENOMIC DNA]</scope>
    <source>
        <strain evidence="3">cv. St1</strain>
    </source>
</reference>
<evidence type="ECO:0000256" key="1">
    <source>
        <dbReference type="SAM" id="MobiDB-lite"/>
    </source>
</evidence>
<dbReference type="PANTHER" id="PTHR37218:SF2">
    <property type="entry name" value="COILED-COIL PROTEIN"/>
    <property type="match status" value="1"/>
</dbReference>
<dbReference type="InParanoid" id="A0A1Q3CYK2"/>
<keyword evidence="3" id="KW-1185">Reference proteome</keyword>
<accession>A0A1Q3CYK2</accession>
<evidence type="ECO:0000313" key="3">
    <source>
        <dbReference type="Proteomes" id="UP000187406"/>
    </source>
</evidence>
<feature type="compositionally biased region" description="Basic residues" evidence="1">
    <location>
        <begin position="1"/>
        <end position="11"/>
    </location>
</feature>
<feature type="region of interest" description="Disordered" evidence="1">
    <location>
        <begin position="218"/>
        <end position="239"/>
    </location>
</feature>
<feature type="region of interest" description="Disordered" evidence="1">
    <location>
        <begin position="1"/>
        <end position="176"/>
    </location>
</feature>
<comment type="caution">
    <text evidence="2">The sequence shown here is derived from an EMBL/GenBank/DDBJ whole genome shotgun (WGS) entry which is preliminary data.</text>
</comment>
<dbReference type="Proteomes" id="UP000187406">
    <property type="component" value="Unassembled WGS sequence"/>
</dbReference>
<dbReference type="PANTHER" id="PTHR37218">
    <property type="entry name" value="COILED-COIL PROTEIN"/>
    <property type="match status" value="1"/>
</dbReference>
<organism evidence="2 3">
    <name type="scientific">Cephalotus follicularis</name>
    <name type="common">Albany pitcher plant</name>
    <dbReference type="NCBI Taxonomy" id="3775"/>
    <lineage>
        <taxon>Eukaryota</taxon>
        <taxon>Viridiplantae</taxon>
        <taxon>Streptophyta</taxon>
        <taxon>Embryophyta</taxon>
        <taxon>Tracheophyta</taxon>
        <taxon>Spermatophyta</taxon>
        <taxon>Magnoliopsida</taxon>
        <taxon>eudicotyledons</taxon>
        <taxon>Gunneridae</taxon>
        <taxon>Pentapetalae</taxon>
        <taxon>rosids</taxon>
        <taxon>fabids</taxon>
        <taxon>Oxalidales</taxon>
        <taxon>Cephalotaceae</taxon>
        <taxon>Cephalotus</taxon>
    </lineage>
</organism>
<proteinExistence type="predicted"/>
<feature type="compositionally biased region" description="Basic residues" evidence="1">
    <location>
        <begin position="142"/>
        <end position="162"/>
    </location>
</feature>
<dbReference type="FunCoup" id="A0A1Q3CYK2">
    <property type="interactions" value="1567"/>
</dbReference>